<feature type="transmembrane region" description="Helical" evidence="1">
    <location>
        <begin position="49"/>
        <end position="69"/>
    </location>
</feature>
<dbReference type="EMBL" id="SUMC01000151">
    <property type="protein sequence ID" value="TJZ97043.1"/>
    <property type="molecule type" value="Genomic_DNA"/>
</dbReference>
<gene>
    <name evidence="2" type="ORF">FCI23_50230</name>
</gene>
<evidence type="ECO:0000313" key="3">
    <source>
        <dbReference type="Proteomes" id="UP000305778"/>
    </source>
</evidence>
<reference evidence="2 3" key="1">
    <citation type="submission" date="2019-04" db="EMBL/GenBank/DDBJ databases">
        <title>Streptomyces oryziradicis sp. nov., a novel actinomycete isolated from rhizosphere soil of rice (Oryza sativa L.).</title>
        <authorList>
            <person name="Li C."/>
        </authorList>
    </citation>
    <scope>NUCLEOTIDE SEQUENCE [LARGE SCALE GENOMIC DNA]</scope>
    <source>
        <strain evidence="2 3">NEAU-C40</strain>
    </source>
</reference>
<accession>A0A4U0RME7</accession>
<feature type="transmembrane region" description="Helical" evidence="1">
    <location>
        <begin position="81"/>
        <end position="103"/>
    </location>
</feature>
<proteinExistence type="predicted"/>
<sequence length="108" mass="11046">MAEAEGRRFGPGRAWLAVLALDLAVSAVATYFLLEPDSGVPGESAGPNASLIALPVLLIGSVLGTCCAVGRRANHPQTVRAGIAVAVIRLVLLSLPVAVQLSLERCGC</sequence>
<dbReference type="Proteomes" id="UP000305778">
    <property type="component" value="Unassembled WGS sequence"/>
</dbReference>
<name>A0A4U0RME7_9ACTN</name>
<keyword evidence="1" id="KW-0472">Membrane</keyword>
<keyword evidence="1" id="KW-0812">Transmembrane</keyword>
<dbReference type="RefSeq" id="WP_136730661.1">
    <property type="nucleotide sequence ID" value="NZ_SUMC01000151.1"/>
</dbReference>
<evidence type="ECO:0000256" key="1">
    <source>
        <dbReference type="SAM" id="Phobius"/>
    </source>
</evidence>
<protein>
    <submittedName>
        <fullName evidence="2">Uncharacterized protein</fullName>
    </submittedName>
</protein>
<keyword evidence="1" id="KW-1133">Transmembrane helix</keyword>
<keyword evidence="3" id="KW-1185">Reference proteome</keyword>
<dbReference type="AlphaFoldDB" id="A0A4U0RME7"/>
<comment type="caution">
    <text evidence="2">The sequence shown here is derived from an EMBL/GenBank/DDBJ whole genome shotgun (WGS) entry which is preliminary data.</text>
</comment>
<organism evidence="2 3">
    <name type="scientific">Actinacidiphila oryziradicis</name>
    <dbReference type="NCBI Taxonomy" id="2571141"/>
    <lineage>
        <taxon>Bacteria</taxon>
        <taxon>Bacillati</taxon>
        <taxon>Actinomycetota</taxon>
        <taxon>Actinomycetes</taxon>
        <taxon>Kitasatosporales</taxon>
        <taxon>Streptomycetaceae</taxon>
        <taxon>Actinacidiphila</taxon>
    </lineage>
</organism>
<feature type="transmembrane region" description="Helical" evidence="1">
    <location>
        <begin position="12"/>
        <end position="34"/>
    </location>
</feature>
<evidence type="ECO:0000313" key="2">
    <source>
        <dbReference type="EMBL" id="TJZ97043.1"/>
    </source>
</evidence>